<keyword evidence="4" id="KW-1185">Reference proteome</keyword>
<dbReference type="Gene3D" id="1.20.120.1020">
    <property type="entry name" value="Prion-inhibition and propagation, HeLo domain"/>
    <property type="match status" value="1"/>
</dbReference>
<dbReference type="Pfam" id="PF14479">
    <property type="entry name" value="HeLo"/>
    <property type="match status" value="1"/>
</dbReference>
<evidence type="ECO:0000313" key="4">
    <source>
        <dbReference type="Proteomes" id="UP000266152"/>
    </source>
</evidence>
<dbReference type="EMBL" id="PXOF01000055">
    <property type="protein sequence ID" value="RGP70025.1"/>
    <property type="molecule type" value="Genomic_DNA"/>
</dbReference>
<feature type="region of interest" description="Disordered" evidence="1">
    <location>
        <begin position="88"/>
        <end position="111"/>
    </location>
</feature>
<dbReference type="InterPro" id="IPR029498">
    <property type="entry name" value="HeLo_dom"/>
</dbReference>
<feature type="domain" description="Prion-inhibition and propagation HeLo" evidence="2">
    <location>
        <begin position="7"/>
        <end position="194"/>
    </location>
</feature>
<evidence type="ECO:0000256" key="1">
    <source>
        <dbReference type="SAM" id="MobiDB-lite"/>
    </source>
</evidence>
<organism evidence="3 4">
    <name type="scientific">Fusarium sporotrichioides</name>
    <dbReference type="NCBI Taxonomy" id="5514"/>
    <lineage>
        <taxon>Eukaryota</taxon>
        <taxon>Fungi</taxon>
        <taxon>Dikarya</taxon>
        <taxon>Ascomycota</taxon>
        <taxon>Pezizomycotina</taxon>
        <taxon>Sordariomycetes</taxon>
        <taxon>Hypocreomycetidae</taxon>
        <taxon>Hypocreales</taxon>
        <taxon>Nectriaceae</taxon>
        <taxon>Fusarium</taxon>
    </lineage>
</organism>
<dbReference type="PANTHER" id="PTHR37542">
    <property type="entry name" value="HELO DOMAIN-CONTAINING PROTEIN-RELATED"/>
    <property type="match status" value="1"/>
</dbReference>
<accession>A0A395SCN3</accession>
<feature type="region of interest" description="Disordered" evidence="1">
    <location>
        <begin position="237"/>
        <end position="257"/>
    </location>
</feature>
<dbReference type="InterPro" id="IPR038305">
    <property type="entry name" value="HeLo_sf"/>
</dbReference>
<evidence type="ECO:0000259" key="2">
    <source>
        <dbReference type="Pfam" id="PF14479"/>
    </source>
</evidence>
<dbReference type="AlphaFoldDB" id="A0A395SCN3"/>
<gene>
    <name evidence="3" type="ORF">FSPOR_4316</name>
</gene>
<feature type="compositionally biased region" description="Polar residues" evidence="1">
    <location>
        <begin position="248"/>
        <end position="257"/>
    </location>
</feature>
<proteinExistence type="predicted"/>
<feature type="compositionally biased region" description="Basic and acidic residues" evidence="1">
    <location>
        <begin position="93"/>
        <end position="103"/>
    </location>
</feature>
<reference evidence="3 4" key="1">
    <citation type="journal article" date="2018" name="PLoS Pathog.">
        <title>Evolution of structural diversity of trichothecenes, a family of toxins produced by plant pathogenic and entomopathogenic fungi.</title>
        <authorList>
            <person name="Proctor R.H."/>
            <person name="McCormick S.P."/>
            <person name="Kim H.S."/>
            <person name="Cardoza R.E."/>
            <person name="Stanley A.M."/>
            <person name="Lindo L."/>
            <person name="Kelly A."/>
            <person name="Brown D.W."/>
            <person name="Lee T."/>
            <person name="Vaughan M.M."/>
            <person name="Alexander N.J."/>
            <person name="Busman M."/>
            <person name="Gutierrez S."/>
        </authorList>
    </citation>
    <scope>NUCLEOTIDE SEQUENCE [LARGE SCALE GENOMIC DNA]</scope>
    <source>
        <strain evidence="3 4">NRRL 3299</strain>
    </source>
</reference>
<protein>
    <submittedName>
        <fullName evidence="3">Small s</fullName>
    </submittedName>
</protein>
<name>A0A395SCN3_FUSSP</name>
<comment type="caution">
    <text evidence="3">The sequence shown here is derived from an EMBL/GenBank/DDBJ whole genome shotgun (WGS) entry which is preliminary data.</text>
</comment>
<dbReference type="PANTHER" id="PTHR37542:SF3">
    <property type="entry name" value="PRION-INHIBITION AND PROPAGATION HELO DOMAIN-CONTAINING PROTEIN"/>
    <property type="match status" value="1"/>
</dbReference>
<evidence type="ECO:0000313" key="3">
    <source>
        <dbReference type="EMBL" id="RGP70025.1"/>
    </source>
</evidence>
<dbReference type="Proteomes" id="UP000266152">
    <property type="component" value="Unassembled WGS sequence"/>
</dbReference>
<sequence>MAEIAPALELFRFVLDTLGRIQLARNFEDDYDACQLKLDILQLRLSRWREVVDISSDDEPKVNNDGKTQARSIKEVLGEIQDCLNRSKRKSKGDKDGLTKENQEALEPESTLPSDIKSIRRRLMQCIRKRQSQASNAIEGLKWVFYKKEAFDQFIENMTTLLDELEKIAPGDDHEQLYKLSEEECGDITKINLLTLKESIEGCDPWLSESVDKKLQGTQAGTQNIYQSGNRGFTVGNHNGDNKGFTVGQGNTLTNHF</sequence>